<dbReference type="GO" id="GO:0015098">
    <property type="term" value="F:molybdate ion transmembrane transporter activity"/>
    <property type="evidence" value="ECO:0007669"/>
    <property type="project" value="UniProtKB-UniRule"/>
</dbReference>
<dbReference type="InterPro" id="IPR006469">
    <property type="entry name" value="NifC_ABC_porter"/>
</dbReference>
<feature type="transmembrane region" description="Helical" evidence="10">
    <location>
        <begin position="95"/>
        <end position="117"/>
    </location>
</feature>
<feature type="transmembrane region" description="Helical" evidence="10">
    <location>
        <begin position="12"/>
        <end position="37"/>
    </location>
</feature>
<evidence type="ECO:0000256" key="9">
    <source>
        <dbReference type="ARBA" id="ARBA00025323"/>
    </source>
</evidence>
<dbReference type="Gene3D" id="1.10.3720.10">
    <property type="entry name" value="MetI-like"/>
    <property type="match status" value="1"/>
</dbReference>
<dbReference type="AlphaFoldDB" id="A0A538U6P7"/>
<dbReference type="PANTHER" id="PTHR30406:SF8">
    <property type="entry name" value="SULFATE TRANSPORT SYSTEM PERMEASE PROTEIN CYST"/>
    <property type="match status" value="1"/>
</dbReference>
<evidence type="ECO:0000256" key="8">
    <source>
        <dbReference type="ARBA" id="ARBA00023136"/>
    </source>
</evidence>
<evidence type="ECO:0000313" key="13">
    <source>
        <dbReference type="EMBL" id="TMQ71576.1"/>
    </source>
</evidence>
<dbReference type="GO" id="GO:0005886">
    <property type="term" value="C:plasma membrane"/>
    <property type="evidence" value="ECO:0007669"/>
    <property type="project" value="UniProtKB-SubCell"/>
</dbReference>
<sequence>MARGAPGVRAVALRIATGLAAGVMLALLALPLAALLLRVPPERMLARIGEPVVLAALRLSLITSLAATALVVVLGLPLAWLLATHTFRGKRALELLVDLPMVLPPTVAGLALLLAFGRAGLAGRALSACGVTLPFTTAGVIVAQVFMSAPFFIVPARAGLASVERRYVDAAATLRADPIRTFFHVLLPLARPSLLASVAMSGARALGEFGATITFAGNLPGTTQTMPLAVYLALQTDLQAAVTLSVMLVILSMALLLGLRAVPTHALWRPSDAARASR</sequence>
<keyword evidence="7" id="KW-0764">Sulfate transport</keyword>
<evidence type="ECO:0000256" key="7">
    <source>
        <dbReference type="ARBA" id="ARBA00023032"/>
    </source>
</evidence>
<evidence type="ECO:0000313" key="14">
    <source>
        <dbReference type="Proteomes" id="UP000319771"/>
    </source>
</evidence>
<dbReference type="EMBL" id="VBPB01000156">
    <property type="protein sequence ID" value="TMQ71576.1"/>
    <property type="molecule type" value="Genomic_DNA"/>
</dbReference>
<feature type="transmembrane region" description="Helical" evidence="10">
    <location>
        <begin position="57"/>
        <end position="83"/>
    </location>
</feature>
<keyword evidence="6 10" id="KW-1133">Transmembrane helix</keyword>
<evidence type="ECO:0000256" key="11">
    <source>
        <dbReference type="RuleBase" id="RU365097"/>
    </source>
</evidence>
<feature type="domain" description="ABC transmembrane type-1" evidence="12">
    <location>
        <begin position="57"/>
        <end position="257"/>
    </location>
</feature>
<proteinExistence type="inferred from homology"/>
<dbReference type="PANTHER" id="PTHR30406">
    <property type="entry name" value="SULFATE TRANSPORT SYSTEM PERMEASE PROTEIN"/>
    <property type="match status" value="1"/>
</dbReference>
<evidence type="ECO:0000256" key="2">
    <source>
        <dbReference type="ARBA" id="ARBA00011779"/>
    </source>
</evidence>
<evidence type="ECO:0000259" key="12">
    <source>
        <dbReference type="PROSITE" id="PS50928"/>
    </source>
</evidence>
<feature type="transmembrane region" description="Helical" evidence="10">
    <location>
        <begin position="238"/>
        <end position="259"/>
    </location>
</feature>
<dbReference type="Pfam" id="PF00528">
    <property type="entry name" value="BPD_transp_1"/>
    <property type="match status" value="1"/>
</dbReference>
<evidence type="ECO:0000256" key="4">
    <source>
        <dbReference type="ARBA" id="ARBA00022505"/>
    </source>
</evidence>
<organism evidence="13 14">
    <name type="scientific">Eiseniibacteriota bacterium</name>
    <dbReference type="NCBI Taxonomy" id="2212470"/>
    <lineage>
        <taxon>Bacteria</taxon>
        <taxon>Candidatus Eiseniibacteriota</taxon>
    </lineage>
</organism>
<comment type="caution">
    <text evidence="11">Lacks conserved residue(s) required for the propagation of feature annotation.</text>
</comment>
<dbReference type="NCBIfam" id="TIGR01581">
    <property type="entry name" value="Mo_ABC_porter"/>
    <property type="match status" value="1"/>
</dbReference>
<evidence type="ECO:0000256" key="6">
    <source>
        <dbReference type="ARBA" id="ARBA00022989"/>
    </source>
</evidence>
<dbReference type="CDD" id="cd06261">
    <property type="entry name" value="TM_PBP2"/>
    <property type="match status" value="1"/>
</dbReference>
<reference evidence="13 14" key="1">
    <citation type="journal article" date="2019" name="Nat. Microbiol.">
        <title>Mediterranean grassland soil C-N compound turnover is dependent on rainfall and depth, and is mediated by genomically divergent microorganisms.</title>
        <authorList>
            <person name="Diamond S."/>
            <person name="Andeer P.F."/>
            <person name="Li Z."/>
            <person name="Crits-Christoph A."/>
            <person name="Burstein D."/>
            <person name="Anantharaman K."/>
            <person name="Lane K.R."/>
            <person name="Thomas B.C."/>
            <person name="Pan C."/>
            <person name="Northen T.R."/>
            <person name="Banfield J.F."/>
        </authorList>
    </citation>
    <scope>NUCLEOTIDE SEQUENCE [LARGE SCALE GENOMIC DNA]</scope>
    <source>
        <strain evidence="13">WS_11</strain>
    </source>
</reference>
<keyword evidence="4 11" id="KW-0500">Molybdenum</keyword>
<dbReference type="Proteomes" id="UP000319771">
    <property type="component" value="Unassembled WGS sequence"/>
</dbReference>
<evidence type="ECO:0000256" key="3">
    <source>
        <dbReference type="ARBA" id="ARBA00022448"/>
    </source>
</evidence>
<comment type="function">
    <text evidence="11">Part of the binding-protein-dependent transport system for molybdenum; probably responsible for the translocation of the substrate across the membrane.</text>
</comment>
<keyword evidence="8 10" id="KW-0472">Membrane</keyword>
<keyword evidence="11" id="KW-1003">Cell membrane</keyword>
<dbReference type="InterPro" id="IPR035906">
    <property type="entry name" value="MetI-like_sf"/>
</dbReference>
<comment type="subcellular location">
    <subcellularLocation>
        <location evidence="10">Cell membrane</location>
        <topology evidence="10">Multi-pass membrane protein</topology>
    </subcellularLocation>
    <subcellularLocation>
        <location evidence="1">Membrane</location>
        <topology evidence="1">Multi-pass membrane protein</topology>
    </subcellularLocation>
</comment>
<comment type="function">
    <text evidence="9">Part of the ABC transporter complex CysAWTP (TC 3.A.1.6.1) involved in sulfate/thiosulfate import. Probably responsible for the translocation of the substrate across the membrane.</text>
</comment>
<comment type="similarity">
    <text evidence="11">Belongs to the binding-protein-dependent transport system permease family. CysTW subfamily.</text>
</comment>
<protein>
    <recommendedName>
        <fullName evidence="11">Molybdenum transport system permease</fullName>
    </recommendedName>
</protein>
<keyword evidence="3 10" id="KW-0813">Transport</keyword>
<dbReference type="NCBIfam" id="TIGR02141">
    <property type="entry name" value="modB_ABC"/>
    <property type="match status" value="1"/>
</dbReference>
<dbReference type="GO" id="GO:0015419">
    <property type="term" value="F:ABC-type sulfate transporter activity"/>
    <property type="evidence" value="ECO:0007669"/>
    <property type="project" value="InterPro"/>
</dbReference>
<dbReference type="PROSITE" id="PS50928">
    <property type="entry name" value="ABC_TM1"/>
    <property type="match status" value="1"/>
</dbReference>
<evidence type="ECO:0000256" key="1">
    <source>
        <dbReference type="ARBA" id="ARBA00004141"/>
    </source>
</evidence>
<evidence type="ECO:0000256" key="10">
    <source>
        <dbReference type="RuleBase" id="RU363032"/>
    </source>
</evidence>
<gene>
    <name evidence="13" type="primary">modB</name>
    <name evidence="13" type="ORF">E6K81_09755</name>
</gene>
<name>A0A538U6P7_UNCEI</name>
<accession>A0A538U6P7</accession>
<comment type="caution">
    <text evidence="13">The sequence shown here is derived from an EMBL/GenBank/DDBJ whole genome shotgun (WGS) entry which is preliminary data.</text>
</comment>
<keyword evidence="5 10" id="KW-0812">Transmembrane</keyword>
<dbReference type="InterPro" id="IPR005667">
    <property type="entry name" value="Sulph_transpt2"/>
</dbReference>
<dbReference type="SUPFAM" id="SSF161098">
    <property type="entry name" value="MetI-like"/>
    <property type="match status" value="1"/>
</dbReference>
<dbReference type="InterPro" id="IPR011867">
    <property type="entry name" value="ModB_ABC"/>
</dbReference>
<evidence type="ECO:0000256" key="5">
    <source>
        <dbReference type="ARBA" id="ARBA00022692"/>
    </source>
</evidence>
<dbReference type="InterPro" id="IPR000515">
    <property type="entry name" value="MetI-like"/>
</dbReference>
<comment type="subunit">
    <text evidence="2">The complex is composed of two ATP-binding proteins (CysA), two transmembrane proteins (CysT and CysW) and a solute-binding protein (CysP).</text>
</comment>